<evidence type="ECO:0008006" key="5">
    <source>
        <dbReference type="Google" id="ProtNLM"/>
    </source>
</evidence>
<feature type="compositionally biased region" description="Polar residues" evidence="1">
    <location>
        <begin position="37"/>
        <end position="53"/>
    </location>
</feature>
<evidence type="ECO:0000256" key="1">
    <source>
        <dbReference type="SAM" id="MobiDB-lite"/>
    </source>
</evidence>
<comment type="caution">
    <text evidence="3">The sequence shown here is derived from an EMBL/GenBank/DDBJ whole genome shotgun (WGS) entry which is preliminary data.</text>
</comment>
<feature type="chain" id="PRO_5037876350" description="Lipoprotein" evidence="2">
    <location>
        <begin position="20"/>
        <end position="258"/>
    </location>
</feature>
<feature type="region of interest" description="Disordered" evidence="1">
    <location>
        <begin position="31"/>
        <end position="54"/>
    </location>
</feature>
<keyword evidence="2" id="KW-0732">Signal</keyword>
<protein>
    <recommendedName>
        <fullName evidence="5">Lipoprotein</fullName>
    </recommendedName>
</protein>
<dbReference type="Proteomes" id="UP000727490">
    <property type="component" value="Unassembled WGS sequence"/>
</dbReference>
<dbReference type="EMBL" id="RPHB01000007">
    <property type="protein sequence ID" value="MBW3469274.1"/>
    <property type="molecule type" value="Genomic_DNA"/>
</dbReference>
<name>A0A951IZR4_9BACT</name>
<proteinExistence type="predicted"/>
<organism evidence="3 4">
    <name type="scientific">Arthrospiribacter ruber</name>
    <dbReference type="NCBI Taxonomy" id="2487934"/>
    <lineage>
        <taxon>Bacteria</taxon>
        <taxon>Pseudomonadati</taxon>
        <taxon>Bacteroidota</taxon>
        <taxon>Cytophagia</taxon>
        <taxon>Cytophagales</taxon>
        <taxon>Cyclobacteriaceae</taxon>
        <taxon>Arthrospiribacter</taxon>
    </lineage>
</organism>
<gene>
    <name evidence="3" type="ORF">EGN73_15850</name>
</gene>
<reference evidence="3 4" key="1">
    <citation type="journal article" date="2020" name="Syst. Appl. Microbiol.">
        <title>Arthrospiribacter ruber gen. nov., sp. nov., a novel bacterium isolated from Arthrospira cultures.</title>
        <authorList>
            <person name="Waleron M."/>
            <person name="Misztak A."/>
            <person name="Waleron M.M."/>
            <person name="Furmaniak M."/>
            <person name="Mrozik A."/>
            <person name="Waleron K."/>
        </authorList>
    </citation>
    <scope>NUCLEOTIDE SEQUENCE [LARGE SCALE GENOMIC DNA]</scope>
    <source>
        <strain evidence="3 4">DPMB0001</strain>
    </source>
</reference>
<keyword evidence="4" id="KW-1185">Reference proteome</keyword>
<dbReference type="AlphaFoldDB" id="A0A951IZR4"/>
<sequence length="258" mass="27933">MKKSMKNYAKGFLMVSVLALGWACTEDQDETFDEPKSSASLSATVEGENTNPPELNERIIVNGFSTTDFKVGIKEVEMRYAAKADLLAGIGLGGITLNTAVNASLQSNASKEQTLILMNGGSVQSETIAEGQTPEGSYQEIDLRLYKNTETEESETMHNKSLWIFGQIDGEDSQIWLDQELLISASAEEEDGVMVDGETAMELVFDLNKLFEGVDFSTAVDSNADGMIEIGPGSADDNATILTQIESNVSSAVTFRKK</sequence>
<evidence type="ECO:0000256" key="2">
    <source>
        <dbReference type="SAM" id="SignalP"/>
    </source>
</evidence>
<evidence type="ECO:0000313" key="4">
    <source>
        <dbReference type="Proteomes" id="UP000727490"/>
    </source>
</evidence>
<feature type="signal peptide" evidence="2">
    <location>
        <begin position="1"/>
        <end position="19"/>
    </location>
</feature>
<accession>A0A951IZR4</accession>
<evidence type="ECO:0000313" key="3">
    <source>
        <dbReference type="EMBL" id="MBW3469274.1"/>
    </source>
</evidence>